<dbReference type="EMBL" id="CAXLJM020000158">
    <property type="protein sequence ID" value="CAL8143544.1"/>
    <property type="molecule type" value="Genomic_DNA"/>
</dbReference>
<comment type="caution">
    <text evidence="2">The sequence shown here is derived from an EMBL/GenBank/DDBJ whole genome shotgun (WGS) entry which is preliminary data.</text>
</comment>
<evidence type="ECO:0000313" key="4">
    <source>
        <dbReference type="Proteomes" id="UP001642540"/>
    </source>
</evidence>
<evidence type="ECO:0000256" key="1">
    <source>
        <dbReference type="SAM" id="MobiDB-lite"/>
    </source>
</evidence>
<proteinExistence type="predicted"/>
<reference evidence="2 4" key="1">
    <citation type="submission" date="2024-08" db="EMBL/GenBank/DDBJ databases">
        <authorList>
            <person name="Cucini C."/>
            <person name="Frati F."/>
        </authorList>
    </citation>
    <scope>NUCLEOTIDE SEQUENCE [LARGE SCALE GENOMIC DNA]</scope>
</reference>
<evidence type="ECO:0000313" key="2">
    <source>
        <dbReference type="EMBL" id="CAL8143544.1"/>
    </source>
</evidence>
<keyword evidence="4" id="KW-1185">Reference proteome</keyword>
<protein>
    <submittedName>
        <fullName evidence="2">Uncharacterized protein</fullName>
    </submittedName>
</protein>
<evidence type="ECO:0000313" key="3">
    <source>
        <dbReference type="EMBL" id="CAL8143554.1"/>
    </source>
</evidence>
<accession>A0ABP1S4V6</accession>
<sequence>MVHIENEINNAENVENQPPTDLTFAFKQDHRFSMNTEVEDRRIHLGEPFELQLADNFLDYEKFQEVEEFHPYDLTGVTEEENQRAINMLMLEEKEVVKRQIIRRQFPLRVTVVNGVMYSPSLKVVLESFQKIKEIRQANIDPVRIYENYVPVPRRLRVPRVAMREAMHMNAQEMEEEDVEMFHEPLPLPPQRASTPRPLPPNNHQPLRASHDVAGSSQDAHQFRTPYGGMKRTYADVAKTPRKICEPSVFRATHNNVVRRINFEDIENEPPQKRGQILFQWFDADSMGICHDRDNSKPTKVTPSSNSISAAIRRHADDQSMTVCNSIKVGESMFGSSGMVTVTLFKQSNFYSGHCIPISLRECPSVITAMIHAYYRGCMKLCQLRLDEEVTNTPSLDEEDMDDVNLRDDTANERYERRMRFIKEAYEEFKDRLKE</sequence>
<dbReference type="Proteomes" id="UP001642540">
    <property type="component" value="Unassembled WGS sequence"/>
</dbReference>
<feature type="region of interest" description="Disordered" evidence="1">
    <location>
        <begin position="186"/>
        <end position="226"/>
    </location>
</feature>
<gene>
    <name evidence="2" type="ORF">ODALV1_LOCUS29678</name>
    <name evidence="3" type="ORF">ODALV1_LOCUS29689</name>
</gene>
<dbReference type="EMBL" id="CAXLJM020000158">
    <property type="protein sequence ID" value="CAL8143554.1"/>
    <property type="molecule type" value="Genomic_DNA"/>
</dbReference>
<name>A0ABP1S4V6_9HEXA</name>
<organism evidence="2 4">
    <name type="scientific">Orchesella dallaii</name>
    <dbReference type="NCBI Taxonomy" id="48710"/>
    <lineage>
        <taxon>Eukaryota</taxon>
        <taxon>Metazoa</taxon>
        <taxon>Ecdysozoa</taxon>
        <taxon>Arthropoda</taxon>
        <taxon>Hexapoda</taxon>
        <taxon>Collembola</taxon>
        <taxon>Entomobryomorpha</taxon>
        <taxon>Entomobryoidea</taxon>
        <taxon>Orchesellidae</taxon>
        <taxon>Orchesellinae</taxon>
        <taxon>Orchesella</taxon>
    </lineage>
</organism>